<evidence type="ECO:0000256" key="3">
    <source>
        <dbReference type="ARBA" id="ARBA00022946"/>
    </source>
</evidence>
<evidence type="ECO:0000256" key="7">
    <source>
        <dbReference type="ARBA" id="ARBA00035133"/>
    </source>
</evidence>
<keyword evidence="4 11" id="KW-0689">Ribosomal protein</keyword>
<accession>A0ABM2WF10</accession>
<evidence type="ECO:0000256" key="6">
    <source>
        <dbReference type="ARBA" id="ARBA00023274"/>
    </source>
</evidence>
<dbReference type="GO" id="GO:0005840">
    <property type="term" value="C:ribosome"/>
    <property type="evidence" value="ECO:0007669"/>
    <property type="project" value="UniProtKB-KW"/>
</dbReference>
<evidence type="ECO:0000313" key="11">
    <source>
        <dbReference type="RefSeq" id="XP_040589475.1"/>
    </source>
</evidence>
<evidence type="ECO:0000256" key="8">
    <source>
        <dbReference type="ARBA" id="ARBA00035363"/>
    </source>
</evidence>
<proteinExistence type="inferred from homology"/>
<dbReference type="PANTHER" id="PTHR13231:SF3">
    <property type="entry name" value="SMALL RIBOSOMAL SUBUNIT PROTEIN MS31"/>
    <property type="match status" value="1"/>
</dbReference>
<organism evidence="10 11">
    <name type="scientific">Mesocricetus auratus</name>
    <name type="common">Golden hamster</name>
    <dbReference type="NCBI Taxonomy" id="10036"/>
    <lineage>
        <taxon>Eukaryota</taxon>
        <taxon>Metazoa</taxon>
        <taxon>Chordata</taxon>
        <taxon>Craniata</taxon>
        <taxon>Vertebrata</taxon>
        <taxon>Euteleostomi</taxon>
        <taxon>Mammalia</taxon>
        <taxon>Eutheria</taxon>
        <taxon>Euarchontoglires</taxon>
        <taxon>Glires</taxon>
        <taxon>Rodentia</taxon>
        <taxon>Myomorpha</taxon>
        <taxon>Muroidea</taxon>
        <taxon>Cricetidae</taxon>
        <taxon>Cricetinae</taxon>
        <taxon>Mesocricetus</taxon>
    </lineage>
</organism>
<dbReference type="Pfam" id="PF15433">
    <property type="entry name" value="MRP-S31"/>
    <property type="match status" value="1"/>
</dbReference>
<comment type="subcellular location">
    <subcellularLocation>
        <location evidence="1">Mitochondrion</location>
    </subcellularLocation>
</comment>
<feature type="region of interest" description="Disordered" evidence="9">
    <location>
        <begin position="108"/>
        <end position="137"/>
    </location>
</feature>
<dbReference type="Proteomes" id="UP000886700">
    <property type="component" value="Unplaced"/>
</dbReference>
<evidence type="ECO:0000313" key="10">
    <source>
        <dbReference type="Proteomes" id="UP000886700"/>
    </source>
</evidence>
<keyword evidence="3" id="KW-0809">Transit peptide</keyword>
<name>A0ABM2WF10_MESAU</name>
<dbReference type="RefSeq" id="XP_040589475.1">
    <property type="nucleotide sequence ID" value="XM_040733541.1"/>
</dbReference>
<dbReference type="GeneID" id="101839186"/>
<dbReference type="PANTHER" id="PTHR13231">
    <property type="entry name" value="MITOCHONDRIAL RIBOSOMAL PROTEIN S31"/>
    <property type="match status" value="1"/>
</dbReference>
<dbReference type="InterPro" id="IPR026299">
    <property type="entry name" value="MRP-S31"/>
</dbReference>
<protein>
    <recommendedName>
        <fullName evidence="7">Small ribosomal subunit protein mS31</fullName>
    </recommendedName>
    <alternativeName>
        <fullName evidence="8">28S ribosomal protein S31, mitochondrial</fullName>
    </alternativeName>
</protein>
<evidence type="ECO:0000256" key="5">
    <source>
        <dbReference type="ARBA" id="ARBA00023128"/>
    </source>
</evidence>
<evidence type="ECO:0000256" key="2">
    <source>
        <dbReference type="ARBA" id="ARBA00011057"/>
    </source>
</evidence>
<gene>
    <name evidence="11" type="primary">Mrps31</name>
</gene>
<keyword evidence="5" id="KW-0496">Mitochondrion</keyword>
<comment type="similarity">
    <text evidence="2">Belongs to the mitochondrion-specific ribosomal protein mS31 family.</text>
</comment>
<sequence length="334" mass="37948">MLQRIPAFMRPRPFSGLPLSSGNWDVPVAVCVLPAARSGTGRTENNIQRHFGTGSLIYSKKDSQSVPAIEISKKAAESQGKGEETSKKDLLDILKDMKVELSTVNVQTTKPRGKRPSASLQAVVSRHHRAPENPPEKSFRHIISDMKIARSTSARVSTRPQHQIQFDEEMDNSSLNLEKPTDFKQRKGLFKGKRLGIFDVKTFADEAPEAEASPSLWEIEFAKQLATVNEQPLGNGFEEMIQWTKEGKLWEFPVNNEAGFDDDGSEFHDHIFLDKYLEGFPKQGPIRIFMELVTSGLSKNPYLSVKQKIKHIEWFRNYFNEKRDVLKENNVEFT</sequence>
<keyword evidence="10" id="KW-1185">Reference proteome</keyword>
<evidence type="ECO:0000256" key="4">
    <source>
        <dbReference type="ARBA" id="ARBA00022980"/>
    </source>
</evidence>
<keyword evidence="6" id="KW-0687">Ribonucleoprotein</keyword>
<evidence type="ECO:0000256" key="1">
    <source>
        <dbReference type="ARBA" id="ARBA00004173"/>
    </source>
</evidence>
<reference evidence="11" key="1">
    <citation type="submission" date="2025-08" db="UniProtKB">
        <authorList>
            <consortium name="RefSeq"/>
        </authorList>
    </citation>
    <scope>IDENTIFICATION</scope>
    <source>
        <tissue evidence="11">Liver</tissue>
    </source>
</reference>
<evidence type="ECO:0000256" key="9">
    <source>
        <dbReference type="SAM" id="MobiDB-lite"/>
    </source>
</evidence>